<dbReference type="RefSeq" id="WP_046782867.1">
    <property type="nucleotide sequence ID" value="NZ_JAQLSF010000001.1"/>
</dbReference>
<dbReference type="Proteomes" id="UP001212327">
    <property type="component" value="Unassembled WGS sequence"/>
</dbReference>
<dbReference type="AlphaFoldDB" id="A0AAW6AAW4"/>
<reference evidence="1 2" key="1">
    <citation type="submission" date="2023-01" db="EMBL/GenBank/DDBJ databases">
        <title>Complete genome sequence of Lacticaseibacillus paracasei SRCM217440 isolated from Makgeolli.</title>
        <authorList>
            <person name="Yang H.-G."/>
            <person name="Jeong S.-J."/>
            <person name="Ha G.-S."/>
            <person name="Yang H.-J."/>
            <person name="Jeong D.-Y."/>
        </authorList>
    </citation>
    <scope>NUCLEOTIDE SEQUENCE [LARGE SCALE GENOMIC DNA]</scope>
    <source>
        <strain evidence="1 2">SRCM217440</strain>
    </source>
</reference>
<sequence length="93" mass="10736">MSTDVKIENQSQFLNDFHENVPFQSDEDAEDQLEWLALHAHEYPDSRIWMGAPGGLTTDRFPKRFWFNVTTGDDDGLIMTYTNVADEGDEDCF</sequence>
<dbReference type="EMBL" id="JAQLSF010000001">
    <property type="protein sequence ID" value="MDB1565582.1"/>
    <property type="molecule type" value="Genomic_DNA"/>
</dbReference>
<gene>
    <name evidence="1" type="ORF">PGA78_12625</name>
</gene>
<proteinExistence type="predicted"/>
<evidence type="ECO:0000313" key="1">
    <source>
        <dbReference type="EMBL" id="MDB1565582.1"/>
    </source>
</evidence>
<protein>
    <submittedName>
        <fullName evidence="1">Uncharacterized protein</fullName>
    </submittedName>
</protein>
<accession>A0AAW6AAW4</accession>
<comment type="caution">
    <text evidence="1">The sequence shown here is derived from an EMBL/GenBank/DDBJ whole genome shotgun (WGS) entry which is preliminary data.</text>
</comment>
<name>A0AAW6AAW4_LACPA</name>
<evidence type="ECO:0000313" key="2">
    <source>
        <dbReference type="Proteomes" id="UP001212327"/>
    </source>
</evidence>
<organism evidence="1 2">
    <name type="scientific">Lacticaseibacillus paracasei</name>
    <name type="common">Lactobacillus paracasei</name>
    <dbReference type="NCBI Taxonomy" id="1597"/>
    <lineage>
        <taxon>Bacteria</taxon>
        <taxon>Bacillati</taxon>
        <taxon>Bacillota</taxon>
        <taxon>Bacilli</taxon>
        <taxon>Lactobacillales</taxon>
        <taxon>Lactobacillaceae</taxon>
        <taxon>Lacticaseibacillus</taxon>
    </lineage>
</organism>